<comment type="subcellular location">
    <subcellularLocation>
        <location evidence="1">Membrane</location>
        <topology evidence="1">Multi-pass membrane protein</topology>
    </subcellularLocation>
</comment>
<gene>
    <name evidence="11" type="ORF">PLBR_LOCUS3946</name>
</gene>
<evidence type="ECO:0008006" key="13">
    <source>
        <dbReference type="Google" id="ProtNLM"/>
    </source>
</evidence>
<dbReference type="EMBL" id="OVEO01000006">
    <property type="protein sequence ID" value="SPQ96731.1"/>
    <property type="molecule type" value="Genomic_DNA"/>
</dbReference>
<accession>A0A3P3Y990</accession>
<evidence type="ECO:0000256" key="8">
    <source>
        <dbReference type="SAM" id="SignalP"/>
    </source>
</evidence>
<dbReference type="SMART" id="SM00664">
    <property type="entry name" value="DoH"/>
    <property type="match status" value="1"/>
</dbReference>
<feature type="transmembrane region" description="Helical" evidence="7">
    <location>
        <begin position="460"/>
        <end position="477"/>
    </location>
</feature>
<keyword evidence="5 7" id="KW-0472">Membrane</keyword>
<feature type="domain" description="FAD-binding FR-type" evidence="10">
    <location>
        <begin position="606"/>
        <end position="709"/>
    </location>
</feature>
<dbReference type="InterPro" id="IPR013121">
    <property type="entry name" value="Fe_red_NAD-bd_6"/>
</dbReference>
<evidence type="ECO:0000259" key="10">
    <source>
        <dbReference type="PROSITE" id="PS51384"/>
    </source>
</evidence>
<dbReference type="PROSITE" id="PS50836">
    <property type="entry name" value="DOMON"/>
    <property type="match status" value="1"/>
</dbReference>
<dbReference type="Proteomes" id="UP000290189">
    <property type="component" value="Unassembled WGS sequence"/>
</dbReference>
<dbReference type="InterPro" id="IPR013130">
    <property type="entry name" value="Fe3_Rdtase_TM_dom"/>
</dbReference>
<dbReference type="InterPro" id="IPR005018">
    <property type="entry name" value="DOMON_domain"/>
</dbReference>
<evidence type="ECO:0000313" key="11">
    <source>
        <dbReference type="EMBL" id="SPQ96731.1"/>
    </source>
</evidence>
<evidence type="ECO:0000259" key="9">
    <source>
        <dbReference type="PROSITE" id="PS50836"/>
    </source>
</evidence>
<dbReference type="InterPro" id="IPR039261">
    <property type="entry name" value="FNR_nucleotide-bd"/>
</dbReference>
<keyword evidence="8" id="KW-0732">Signal</keyword>
<dbReference type="GO" id="GO:0016491">
    <property type="term" value="F:oxidoreductase activity"/>
    <property type="evidence" value="ECO:0007669"/>
    <property type="project" value="UniProtKB-KW"/>
</dbReference>
<dbReference type="SFLD" id="SFLDG01168">
    <property type="entry name" value="Ferric_reductase_subgroup_(FRE"/>
    <property type="match status" value="1"/>
</dbReference>
<dbReference type="PROSITE" id="PS51384">
    <property type="entry name" value="FAD_FR"/>
    <property type="match status" value="1"/>
</dbReference>
<keyword evidence="2 7" id="KW-0812">Transmembrane</keyword>
<dbReference type="InterPro" id="IPR017927">
    <property type="entry name" value="FAD-bd_FR_type"/>
</dbReference>
<evidence type="ECO:0000256" key="1">
    <source>
        <dbReference type="ARBA" id="ARBA00004141"/>
    </source>
</evidence>
<dbReference type="CDD" id="cd06186">
    <property type="entry name" value="NOX_Duox_like_FAD_NADP"/>
    <property type="match status" value="1"/>
</dbReference>
<feature type="transmembrane region" description="Helical" evidence="7">
    <location>
        <begin position="562"/>
        <end position="579"/>
    </location>
</feature>
<dbReference type="PRINTS" id="PR00410">
    <property type="entry name" value="PHEHYDRXLASE"/>
</dbReference>
<evidence type="ECO:0000313" key="12">
    <source>
        <dbReference type="Proteomes" id="UP000290189"/>
    </source>
</evidence>
<evidence type="ECO:0000256" key="6">
    <source>
        <dbReference type="SAM" id="MobiDB-lite"/>
    </source>
</evidence>
<evidence type="ECO:0000256" key="2">
    <source>
        <dbReference type="ARBA" id="ARBA00022692"/>
    </source>
</evidence>
<feature type="region of interest" description="Disordered" evidence="6">
    <location>
        <begin position="341"/>
        <end position="372"/>
    </location>
</feature>
<feature type="transmembrane region" description="Helical" evidence="7">
    <location>
        <begin position="531"/>
        <end position="550"/>
    </location>
</feature>
<dbReference type="InterPro" id="IPR045266">
    <property type="entry name" value="DOH_DOMON"/>
</dbReference>
<sequence>MAPSDAVVFRELAVMSWLWVVLVAASLAAARAATNTSVPMGSFSSTDGNYQASWMVDGSNVIFTMSAATTGWVGIGWSPNPRGHLNTNSIIAWFNNDGTITMIDSYSLNMRETPTPNNFIDSVGISGKQVGGTTSITFQRPLASADTQHVPIIDGNMFLVWAYGATPGTSATSYPYHGTNRGFAQVNFFAGGQVTGGTGTTFTGVYSYIADPAEGLTLTVAVLIAIFIIVLRAHKIRKRCQEYRRRKAFRGFAGATGFADPPVVSKTSVAGTFEKNASNSNLNRSASTIKTSRVYGAGVGLPDDDDDVDQASTSTGDKFIALPGAAAPNVFAFQQRMFDKASSDAPPAPRDDEYSSGDEDDDFSDDSEIPGANVVPAGGYYLGRSQPIAYAPTSDAPLEVYILDQKPVSNPVRNAFVRWSRARVFGMAVKDVVVFLAYVFLNVGWVLIWPRADWDIATSLGYLTAANAFWVVVPAMRNSLISLIGEIPVDRSILYHRWLGRWLAAVAVSHGLAELVPQIRNINDIMDVLSIFRNYTGVVSVACLLTIVLTSVESIRRRLFNFFYYSHFVFVVFYAYSWMHSVNARPYLIAAFAVYGADRVFRLLKGNLIPFRASQAQALPGNVVRLRFPRRRFARYNAGQYVYVNFPSIAFLEWHPFSLSSGPHDEYCEIHCKSLGNTTRSLLNRVQGTLSVIPPLMRVEGPYGHLSSRYKRYSHVLLIGGGVGITPLISIIKDIYQLDMTAKGKAQHARSAWVRHVYLVWTVQTEFEWAWFAEIIVRARVLAALSQYPNLTIAGHITQQATTADPSLIVGRPDLETIFRYVEGSMMDEGVAPREPPKPIDTLTIDKKAASGRAAVYVCGPRSLVNDAWDVARNRTRGSVRYDFHHEVFEF</sequence>
<dbReference type="InterPro" id="IPR017938">
    <property type="entry name" value="Riboflavin_synthase-like_b-brl"/>
</dbReference>
<keyword evidence="11" id="KW-0496">Mitochondrion</keyword>
<geneLocation type="mitochondrion" evidence="11"/>
<reference evidence="11 12" key="1">
    <citation type="submission" date="2018-03" db="EMBL/GenBank/DDBJ databases">
        <authorList>
            <person name="Fogelqvist J."/>
        </authorList>
    </citation>
    <scope>NUCLEOTIDE SEQUENCE [LARGE SCALE GENOMIC DNA]</scope>
</reference>
<proteinExistence type="predicted"/>
<organism evidence="11 12">
    <name type="scientific">Plasmodiophora brassicae</name>
    <name type="common">Clubroot disease agent</name>
    <dbReference type="NCBI Taxonomy" id="37360"/>
    <lineage>
        <taxon>Eukaryota</taxon>
        <taxon>Sar</taxon>
        <taxon>Rhizaria</taxon>
        <taxon>Endomyxa</taxon>
        <taxon>Phytomyxea</taxon>
        <taxon>Plasmodiophorida</taxon>
        <taxon>Plasmodiophoridae</taxon>
        <taxon>Plasmodiophora</taxon>
    </lineage>
</organism>
<dbReference type="InterPro" id="IPR013112">
    <property type="entry name" value="FAD-bd_8"/>
</dbReference>
<dbReference type="SUPFAM" id="SSF52343">
    <property type="entry name" value="Ferredoxin reductase-like, C-terminal NADP-linked domain"/>
    <property type="match status" value="1"/>
</dbReference>
<dbReference type="PANTHER" id="PTHR11972:SF193">
    <property type="entry name" value="FAD-BINDING FR-TYPE DOMAIN-CONTAINING PROTEIN"/>
    <property type="match status" value="1"/>
</dbReference>
<dbReference type="AlphaFoldDB" id="A0A3P3Y990"/>
<dbReference type="SUPFAM" id="SSF63380">
    <property type="entry name" value="Riboflavin synthase domain-like"/>
    <property type="match status" value="1"/>
</dbReference>
<dbReference type="Gene3D" id="3.40.50.80">
    <property type="entry name" value="Nucleotide-binding domain of ferredoxin-NADP reductase (FNR) module"/>
    <property type="match status" value="1"/>
</dbReference>
<feature type="transmembrane region" description="Helical" evidence="7">
    <location>
        <begin position="428"/>
        <end position="448"/>
    </location>
</feature>
<keyword evidence="4" id="KW-0560">Oxidoreductase</keyword>
<dbReference type="InterPro" id="IPR050369">
    <property type="entry name" value="RBOH/FRE"/>
</dbReference>
<feature type="signal peptide" evidence="8">
    <location>
        <begin position="1"/>
        <end position="32"/>
    </location>
</feature>
<feature type="domain" description="DOMON" evidence="9">
    <location>
        <begin position="48"/>
        <end position="164"/>
    </location>
</feature>
<dbReference type="GO" id="GO:0005886">
    <property type="term" value="C:plasma membrane"/>
    <property type="evidence" value="ECO:0007669"/>
    <property type="project" value="TreeGrafter"/>
</dbReference>
<keyword evidence="3 7" id="KW-1133">Transmembrane helix</keyword>
<feature type="transmembrane region" description="Helical" evidence="7">
    <location>
        <begin position="498"/>
        <end position="519"/>
    </location>
</feature>
<dbReference type="SFLD" id="SFLDS00052">
    <property type="entry name" value="Ferric_Reductase_Domain"/>
    <property type="match status" value="1"/>
</dbReference>
<dbReference type="Pfam" id="PF08030">
    <property type="entry name" value="NAD_binding_6"/>
    <property type="match status" value="1"/>
</dbReference>
<name>A0A3P3Y990_PLABS</name>
<feature type="chain" id="PRO_5018307127" description="FAD-binding FR-type domain-containing protein" evidence="8">
    <location>
        <begin position="33"/>
        <end position="891"/>
    </location>
</feature>
<feature type="compositionally biased region" description="Acidic residues" evidence="6">
    <location>
        <begin position="354"/>
        <end position="368"/>
    </location>
</feature>
<protein>
    <recommendedName>
        <fullName evidence="13">FAD-binding FR-type domain-containing protein</fullName>
    </recommendedName>
</protein>
<evidence type="ECO:0000256" key="3">
    <source>
        <dbReference type="ARBA" id="ARBA00022989"/>
    </source>
</evidence>
<dbReference type="PANTHER" id="PTHR11972">
    <property type="entry name" value="NADPH OXIDASE"/>
    <property type="match status" value="1"/>
</dbReference>
<dbReference type="Pfam" id="PF03351">
    <property type="entry name" value="DOMON"/>
    <property type="match status" value="1"/>
</dbReference>
<evidence type="ECO:0000256" key="7">
    <source>
        <dbReference type="SAM" id="Phobius"/>
    </source>
</evidence>
<evidence type="ECO:0000256" key="4">
    <source>
        <dbReference type="ARBA" id="ARBA00023002"/>
    </source>
</evidence>
<dbReference type="Pfam" id="PF01794">
    <property type="entry name" value="Ferric_reduct"/>
    <property type="match status" value="1"/>
</dbReference>
<dbReference type="Gene3D" id="2.40.30.10">
    <property type="entry name" value="Translation factors"/>
    <property type="match status" value="1"/>
</dbReference>
<dbReference type="CDD" id="cd09631">
    <property type="entry name" value="DOMON_DOH"/>
    <property type="match status" value="1"/>
</dbReference>
<feature type="transmembrane region" description="Helical" evidence="7">
    <location>
        <begin position="215"/>
        <end position="234"/>
    </location>
</feature>
<evidence type="ECO:0000256" key="5">
    <source>
        <dbReference type="ARBA" id="ARBA00023136"/>
    </source>
</evidence>
<dbReference type="Pfam" id="PF08022">
    <property type="entry name" value="FAD_binding_8"/>
    <property type="match status" value="1"/>
</dbReference>